<dbReference type="AlphaFoldDB" id="A0A1B6CW23"/>
<dbReference type="PANTHER" id="PTHR35259:SF1">
    <property type="entry name" value="BOMBESIN RECEPTOR-ACTIVATED PROTEIN C6ORF89"/>
    <property type="match status" value="1"/>
</dbReference>
<evidence type="ECO:0008006" key="11">
    <source>
        <dbReference type="Google" id="ProtNLM"/>
    </source>
</evidence>
<reference evidence="10" key="1">
    <citation type="submission" date="2015-12" db="EMBL/GenBank/DDBJ databases">
        <title>De novo transcriptome assembly of four potential Pierce s Disease insect vectors from Arizona vineyards.</title>
        <authorList>
            <person name="Tassone E.E."/>
        </authorList>
    </citation>
    <scope>NUCLEOTIDE SEQUENCE</scope>
</reference>
<accession>A0A1B6CW23</accession>
<keyword evidence="4 9" id="KW-0812">Transmembrane</keyword>
<evidence type="ECO:0000256" key="1">
    <source>
        <dbReference type="ARBA" id="ARBA00004323"/>
    </source>
</evidence>
<sequence>MNSKNKMMDDLIEEYKEEVSKLCNLGKSWNLTDEQIDEVIENSFQKFEKKHQNIEKVQLKLCKIQRFRITLFAIAIIVLLSIYLILQTSSFTSLRKSINNYVERNVQEIIYPGMKLFRKLMLPIIITFPSLTAWYDETCLVLNPYFQVSDMDCWPCENVRSILNLTGSNIEREEYHSGIPFIYKEESLKDVNFKKLRKMYFDKKEVFDRDASRVTSDRWNTVEELMEGEHFVRSESNDSHVMWRLNRLEPTRIARGIFGSPQNIPYYTTGSTPEKFILLDEPNTAPYQLPATEGSTVFLVQGSGSRMVVLTPAPECKKHCHRVSVVLQPNHVLWYNWWYWRASSFPLIINKEISVTYVGSFF</sequence>
<protein>
    <recommendedName>
        <fullName evidence="11">Cupin-like domain-containing protein</fullName>
    </recommendedName>
</protein>
<keyword evidence="6 9" id="KW-1133">Transmembrane helix</keyword>
<name>A0A1B6CW23_9HEMI</name>
<keyword evidence="3" id="KW-0963">Cytoplasm</keyword>
<feature type="transmembrane region" description="Helical" evidence="9">
    <location>
        <begin position="69"/>
        <end position="86"/>
    </location>
</feature>
<evidence type="ECO:0000256" key="3">
    <source>
        <dbReference type="ARBA" id="ARBA00022490"/>
    </source>
</evidence>
<organism evidence="10">
    <name type="scientific">Clastoptera arizonana</name>
    <name type="common">Arizona spittle bug</name>
    <dbReference type="NCBI Taxonomy" id="38151"/>
    <lineage>
        <taxon>Eukaryota</taxon>
        <taxon>Metazoa</taxon>
        <taxon>Ecdysozoa</taxon>
        <taxon>Arthropoda</taxon>
        <taxon>Hexapoda</taxon>
        <taxon>Insecta</taxon>
        <taxon>Pterygota</taxon>
        <taxon>Neoptera</taxon>
        <taxon>Paraneoptera</taxon>
        <taxon>Hemiptera</taxon>
        <taxon>Auchenorrhyncha</taxon>
        <taxon>Cercopoidea</taxon>
        <taxon>Clastopteridae</taxon>
        <taxon>Clastoptera</taxon>
    </lineage>
</organism>
<dbReference type="EMBL" id="GEDC01019592">
    <property type="protein sequence ID" value="JAS17706.1"/>
    <property type="molecule type" value="Transcribed_RNA"/>
</dbReference>
<evidence type="ECO:0000256" key="6">
    <source>
        <dbReference type="ARBA" id="ARBA00022989"/>
    </source>
</evidence>
<evidence type="ECO:0000256" key="9">
    <source>
        <dbReference type="SAM" id="Phobius"/>
    </source>
</evidence>
<dbReference type="InterPro" id="IPR038757">
    <property type="entry name" value="BRAP"/>
</dbReference>
<evidence type="ECO:0000313" key="10">
    <source>
        <dbReference type="EMBL" id="JAS17706.1"/>
    </source>
</evidence>
<evidence type="ECO:0000256" key="5">
    <source>
        <dbReference type="ARBA" id="ARBA00022968"/>
    </source>
</evidence>
<dbReference type="PANTHER" id="PTHR35259">
    <property type="entry name" value="BOMBESIN RECEPTOR-ACTIVATED PROTEIN C6ORF89"/>
    <property type="match status" value="1"/>
</dbReference>
<keyword evidence="5" id="KW-0735">Signal-anchor</keyword>
<dbReference type="GO" id="GO:0000139">
    <property type="term" value="C:Golgi membrane"/>
    <property type="evidence" value="ECO:0007669"/>
    <property type="project" value="UniProtKB-SubCell"/>
</dbReference>
<keyword evidence="8 9" id="KW-0472">Membrane</keyword>
<evidence type="ECO:0000256" key="2">
    <source>
        <dbReference type="ARBA" id="ARBA00004496"/>
    </source>
</evidence>
<keyword evidence="7" id="KW-0333">Golgi apparatus</keyword>
<evidence type="ECO:0000256" key="8">
    <source>
        <dbReference type="ARBA" id="ARBA00023136"/>
    </source>
</evidence>
<comment type="subcellular location">
    <subcellularLocation>
        <location evidence="2">Cytoplasm</location>
    </subcellularLocation>
    <subcellularLocation>
        <location evidence="1">Golgi apparatus membrane</location>
        <topology evidence="1">Single-pass type II membrane protein</topology>
    </subcellularLocation>
</comment>
<evidence type="ECO:0000256" key="4">
    <source>
        <dbReference type="ARBA" id="ARBA00022692"/>
    </source>
</evidence>
<gene>
    <name evidence="10" type="ORF">g.8545</name>
</gene>
<evidence type="ECO:0000256" key="7">
    <source>
        <dbReference type="ARBA" id="ARBA00023034"/>
    </source>
</evidence>
<proteinExistence type="predicted"/>